<reference evidence="2 3" key="1">
    <citation type="submission" date="2014-04" db="EMBL/GenBank/DDBJ databases">
        <authorList>
            <consortium name="DOE Joint Genome Institute"/>
            <person name="Kuo A."/>
            <person name="Kohler A."/>
            <person name="Jargeat P."/>
            <person name="Nagy L.G."/>
            <person name="Floudas D."/>
            <person name="Copeland A."/>
            <person name="Barry K.W."/>
            <person name="Cichocki N."/>
            <person name="Veneault-Fourrey C."/>
            <person name="LaButti K."/>
            <person name="Lindquist E.A."/>
            <person name="Lipzen A."/>
            <person name="Lundell T."/>
            <person name="Morin E."/>
            <person name="Murat C."/>
            <person name="Sun H."/>
            <person name="Tunlid A."/>
            <person name="Henrissat B."/>
            <person name="Grigoriev I.V."/>
            <person name="Hibbett D.S."/>
            <person name="Martin F."/>
            <person name="Nordberg H.P."/>
            <person name="Cantor M.N."/>
            <person name="Hua S.X."/>
        </authorList>
    </citation>
    <scope>NUCLEOTIDE SEQUENCE [LARGE SCALE GENOMIC DNA]</scope>
    <source>
        <strain evidence="2 3">Ve08.2h10</strain>
    </source>
</reference>
<keyword evidence="3" id="KW-1185">Reference proteome</keyword>
<dbReference type="EMBL" id="KN825871">
    <property type="protein sequence ID" value="KIK81077.1"/>
    <property type="molecule type" value="Genomic_DNA"/>
</dbReference>
<dbReference type="STRING" id="930991.A0A0D0CEF2"/>
<dbReference type="PANTHER" id="PTHR33096">
    <property type="entry name" value="CXC2 DOMAIN-CONTAINING PROTEIN"/>
    <property type="match status" value="1"/>
</dbReference>
<dbReference type="InParanoid" id="A0A0D0CEF2"/>
<dbReference type="PANTHER" id="PTHR33096:SF1">
    <property type="entry name" value="CXC1-LIKE CYSTEINE CLUSTER ASSOCIATED WITH KDZ TRANSPOSASES DOMAIN-CONTAINING PROTEIN"/>
    <property type="match status" value="1"/>
</dbReference>
<name>A0A0D0CEF2_9AGAM</name>
<evidence type="ECO:0000256" key="1">
    <source>
        <dbReference type="SAM" id="SignalP"/>
    </source>
</evidence>
<dbReference type="Pfam" id="PF18758">
    <property type="entry name" value="KDZ"/>
    <property type="match status" value="1"/>
</dbReference>
<dbReference type="OrthoDB" id="2505969at2759"/>
<dbReference type="HOGENOM" id="CLU_013084_3_1_1"/>
<accession>A0A0D0CEF2</accession>
<proteinExistence type="predicted"/>
<dbReference type="Proteomes" id="UP000054538">
    <property type="component" value="Unassembled WGS sequence"/>
</dbReference>
<protein>
    <submittedName>
        <fullName evidence="2">Unplaced genomic scaffold scaffold_1049, whole genome shotgun sequence</fullName>
    </submittedName>
</protein>
<evidence type="ECO:0000313" key="2">
    <source>
        <dbReference type="EMBL" id="KIK81077.1"/>
    </source>
</evidence>
<organism evidence="2 3">
    <name type="scientific">Paxillus rubicundulus Ve08.2h10</name>
    <dbReference type="NCBI Taxonomy" id="930991"/>
    <lineage>
        <taxon>Eukaryota</taxon>
        <taxon>Fungi</taxon>
        <taxon>Dikarya</taxon>
        <taxon>Basidiomycota</taxon>
        <taxon>Agaricomycotina</taxon>
        <taxon>Agaricomycetes</taxon>
        <taxon>Agaricomycetidae</taxon>
        <taxon>Boletales</taxon>
        <taxon>Paxilineae</taxon>
        <taxon>Paxillaceae</taxon>
        <taxon>Paxillus</taxon>
    </lineage>
</organism>
<reference evidence="3" key="2">
    <citation type="submission" date="2015-01" db="EMBL/GenBank/DDBJ databases">
        <title>Evolutionary Origins and Diversification of the Mycorrhizal Mutualists.</title>
        <authorList>
            <consortium name="DOE Joint Genome Institute"/>
            <consortium name="Mycorrhizal Genomics Consortium"/>
            <person name="Kohler A."/>
            <person name="Kuo A."/>
            <person name="Nagy L.G."/>
            <person name="Floudas D."/>
            <person name="Copeland A."/>
            <person name="Barry K.W."/>
            <person name="Cichocki N."/>
            <person name="Veneault-Fourrey C."/>
            <person name="LaButti K."/>
            <person name="Lindquist E.A."/>
            <person name="Lipzen A."/>
            <person name="Lundell T."/>
            <person name="Morin E."/>
            <person name="Murat C."/>
            <person name="Riley R."/>
            <person name="Ohm R."/>
            <person name="Sun H."/>
            <person name="Tunlid A."/>
            <person name="Henrissat B."/>
            <person name="Grigoriev I.V."/>
            <person name="Hibbett D.S."/>
            <person name="Martin F."/>
        </authorList>
    </citation>
    <scope>NUCLEOTIDE SEQUENCE [LARGE SCALE GENOMIC DNA]</scope>
    <source>
        <strain evidence="3">Ve08.2h10</strain>
    </source>
</reference>
<keyword evidence="1" id="KW-0732">Signal</keyword>
<feature type="signal peptide" evidence="1">
    <location>
        <begin position="1"/>
        <end position="15"/>
    </location>
</feature>
<gene>
    <name evidence="2" type="ORF">PAXRUDRAFT_35987</name>
</gene>
<dbReference type="AlphaFoldDB" id="A0A0D0CEF2"/>
<dbReference type="InterPro" id="IPR040521">
    <property type="entry name" value="KDZ"/>
</dbReference>
<evidence type="ECO:0000313" key="3">
    <source>
        <dbReference type="Proteomes" id="UP000054538"/>
    </source>
</evidence>
<feature type="chain" id="PRO_5012000301" evidence="1">
    <location>
        <begin position="16"/>
        <end position="294"/>
    </location>
</feature>
<sequence>MVAVSICTLSAFCQAHQTCPCFTIQAQCKTLCHLHHMPYHLYLCTQFSWAFDVYLEIIHHVEQHVHKALEHNMKDWQLLNACPPYFYQLQDKPKLDFDWLVSIDGNNSLKQWDKSHYGTVSHEDHCDDWEMEILPNFPSQFNCVDQWQNAGPEQCKKMFSVFREAKYPLAIVNRLLSVYGANGGCAYDIGVLRLTACSLNLCFMVGTFHSHAHNWKCQIDWHPMYIQGTGNTKGEGCKYVFSSSIELAWGTHHSSCFHWHQAIEQHFAFWNEDKYEALTQFICNHYQEATDKIQ</sequence>